<evidence type="ECO:0000313" key="3">
    <source>
        <dbReference type="WBParaSite" id="Gr19_v10_g1046.t1"/>
    </source>
</evidence>
<reference evidence="3" key="1">
    <citation type="submission" date="2022-11" db="UniProtKB">
        <authorList>
            <consortium name="WormBaseParasite"/>
        </authorList>
    </citation>
    <scope>IDENTIFICATION</scope>
</reference>
<dbReference type="WBParaSite" id="Gr19_v10_g1046.t1">
    <property type="protein sequence ID" value="Gr19_v10_g1046.t1"/>
    <property type="gene ID" value="Gr19_v10_g1046"/>
</dbReference>
<feature type="compositionally biased region" description="Low complexity" evidence="1">
    <location>
        <begin position="162"/>
        <end position="174"/>
    </location>
</feature>
<proteinExistence type="predicted"/>
<dbReference type="InterPro" id="IPR007727">
    <property type="entry name" value="Spo12"/>
</dbReference>
<sequence>MGENAEKQLHAQNMIEEQIVETVKDDELEMFKSPQNTDDSSDTSGLLEAIPEKELIATAGFTPAINKLRKSRMEFKVFSPSDQLISPCTRKIEKSRMAGVFSQPQVFRTRHPLVPSQAMGSAACTTVGSSRVRNDGTVAPACTPQRLQLDGDDEEEAETEQKQQQQQQQALIAAVEDETGKESG</sequence>
<protein>
    <submittedName>
        <fullName evidence="3">Uncharacterized protein</fullName>
    </submittedName>
</protein>
<dbReference type="Proteomes" id="UP000887572">
    <property type="component" value="Unplaced"/>
</dbReference>
<accession>A0A914GRA7</accession>
<dbReference type="Pfam" id="PF05032">
    <property type="entry name" value="Spo12"/>
    <property type="match status" value="1"/>
</dbReference>
<organism evidence="2 3">
    <name type="scientific">Globodera rostochiensis</name>
    <name type="common">Golden nematode worm</name>
    <name type="synonym">Heterodera rostochiensis</name>
    <dbReference type="NCBI Taxonomy" id="31243"/>
    <lineage>
        <taxon>Eukaryota</taxon>
        <taxon>Metazoa</taxon>
        <taxon>Ecdysozoa</taxon>
        <taxon>Nematoda</taxon>
        <taxon>Chromadorea</taxon>
        <taxon>Rhabditida</taxon>
        <taxon>Tylenchina</taxon>
        <taxon>Tylenchomorpha</taxon>
        <taxon>Tylenchoidea</taxon>
        <taxon>Heteroderidae</taxon>
        <taxon>Heteroderinae</taxon>
        <taxon>Globodera</taxon>
    </lineage>
</organism>
<name>A0A914GRA7_GLORO</name>
<evidence type="ECO:0000313" key="2">
    <source>
        <dbReference type="Proteomes" id="UP000887572"/>
    </source>
</evidence>
<keyword evidence="2" id="KW-1185">Reference proteome</keyword>
<dbReference type="AlphaFoldDB" id="A0A914GRA7"/>
<feature type="region of interest" description="Disordered" evidence="1">
    <location>
        <begin position="117"/>
        <end position="184"/>
    </location>
</feature>
<evidence type="ECO:0000256" key="1">
    <source>
        <dbReference type="SAM" id="MobiDB-lite"/>
    </source>
</evidence>